<evidence type="ECO:0000313" key="2">
    <source>
        <dbReference type="Proteomes" id="UP001230035"/>
    </source>
</evidence>
<dbReference type="RefSeq" id="WP_283237999.1">
    <property type="nucleotide sequence ID" value="NZ_JASGBP010000001.1"/>
</dbReference>
<name>A0ABT6XMW5_9FLAO</name>
<gene>
    <name evidence="1" type="ORF">QHT84_02710</name>
</gene>
<dbReference type="EMBL" id="JASGBP010000001">
    <property type="protein sequence ID" value="MDI9256320.1"/>
    <property type="molecule type" value="Genomic_DNA"/>
</dbReference>
<sequence length="195" mass="21263">MSCNTKLAGEFTRACGFKPKQGVDEKWYGNWEDIDREATVLANRNTKITTLVLKEDAKLYKAAGNDKSHKAKHALAVGDYGNGYIHTDEYIPMYIGDNEAQRIQELVEGARVFTIEKMVDTGVSGETTFKVAGFESGMLITNDDYDSSANSGTSTIICATKEGEEEATRLKTFLLAGGVAATQAWIDANTYVPAP</sequence>
<accession>A0ABT6XMW5</accession>
<protein>
    <submittedName>
        <fullName evidence="1">Uncharacterized protein</fullName>
    </submittedName>
</protein>
<evidence type="ECO:0000313" key="1">
    <source>
        <dbReference type="EMBL" id="MDI9256320.1"/>
    </source>
</evidence>
<keyword evidence="2" id="KW-1185">Reference proteome</keyword>
<dbReference type="Proteomes" id="UP001230035">
    <property type="component" value="Unassembled WGS sequence"/>
</dbReference>
<comment type="caution">
    <text evidence="1">The sequence shown here is derived from an EMBL/GenBank/DDBJ whole genome shotgun (WGS) entry which is preliminary data.</text>
</comment>
<organism evidence="1 2">
    <name type="scientific">Flavobacterium sedimenticola</name>
    <dbReference type="NCBI Taxonomy" id="3043286"/>
    <lineage>
        <taxon>Bacteria</taxon>
        <taxon>Pseudomonadati</taxon>
        <taxon>Bacteroidota</taxon>
        <taxon>Flavobacteriia</taxon>
        <taxon>Flavobacteriales</taxon>
        <taxon>Flavobacteriaceae</taxon>
        <taxon>Flavobacterium</taxon>
    </lineage>
</organism>
<reference evidence="1 2" key="1">
    <citation type="submission" date="2023-05" db="EMBL/GenBank/DDBJ databases">
        <title>Flavobacterium sedimenti sp. nov., isolated from the sediment.</title>
        <authorList>
            <person name="Wu N."/>
        </authorList>
    </citation>
    <scope>NUCLEOTIDE SEQUENCE [LARGE SCALE GENOMIC DNA]</scope>
    <source>
        <strain evidence="1 2">YZ-48</strain>
    </source>
</reference>
<proteinExistence type="predicted"/>